<dbReference type="EMBL" id="CAJNOI010000191">
    <property type="protein sequence ID" value="CAF1171683.1"/>
    <property type="molecule type" value="Genomic_DNA"/>
</dbReference>
<gene>
    <name evidence="5" type="ORF">BJG266_LOCUS25233</name>
    <name evidence="6" type="ORF">QVE165_LOCUS32006</name>
</gene>
<accession>A0A815EQ06</accession>
<dbReference type="SUPFAM" id="SSF51735">
    <property type="entry name" value="NAD(P)-binding Rossmann-fold domains"/>
    <property type="match status" value="1"/>
</dbReference>
<comment type="caution">
    <text evidence="6">The sequence shown here is derived from an EMBL/GenBank/DDBJ whole genome shotgun (WGS) entry which is preliminary data.</text>
</comment>
<dbReference type="Proteomes" id="UP000663877">
    <property type="component" value="Unassembled WGS sequence"/>
</dbReference>
<dbReference type="OrthoDB" id="10262413at2759"/>
<feature type="region of interest" description="Disordered" evidence="3">
    <location>
        <begin position="260"/>
        <end position="283"/>
    </location>
</feature>
<dbReference type="PANTHER" id="PTHR43103">
    <property type="entry name" value="NUCLEOSIDE-DIPHOSPHATE-SUGAR EPIMERASE"/>
    <property type="match status" value="1"/>
</dbReference>
<evidence type="ECO:0000256" key="3">
    <source>
        <dbReference type="SAM" id="MobiDB-lite"/>
    </source>
</evidence>
<name>A0A815EQ06_9BILA</name>
<keyword evidence="2" id="KW-0119">Carbohydrate metabolism</keyword>
<dbReference type="Gene3D" id="3.40.50.720">
    <property type="entry name" value="NAD(P)-binding Rossmann-like Domain"/>
    <property type="match status" value="1"/>
</dbReference>
<dbReference type="Pfam" id="PF01370">
    <property type="entry name" value="Epimerase"/>
    <property type="match status" value="1"/>
</dbReference>
<dbReference type="AlphaFoldDB" id="A0A815EQ06"/>
<dbReference type="InterPro" id="IPR001509">
    <property type="entry name" value="Epimerase_deHydtase"/>
</dbReference>
<evidence type="ECO:0000313" key="6">
    <source>
        <dbReference type="EMBL" id="CAF1315031.1"/>
    </source>
</evidence>
<protein>
    <recommendedName>
        <fullName evidence="4">NAD-dependent epimerase/dehydratase domain-containing protein</fullName>
    </recommendedName>
</protein>
<dbReference type="PANTHER" id="PTHR43103:SF3">
    <property type="entry name" value="ADP-L-GLYCERO-D-MANNO-HEPTOSE-6-EPIMERASE"/>
    <property type="match status" value="1"/>
</dbReference>
<feature type="domain" description="NAD-dependent epimerase/dehydratase" evidence="4">
    <location>
        <begin position="12"/>
        <end position="169"/>
    </location>
</feature>
<proteinExistence type="predicted"/>
<evidence type="ECO:0000259" key="4">
    <source>
        <dbReference type="Pfam" id="PF01370"/>
    </source>
</evidence>
<keyword evidence="1" id="KW-0521">NADP</keyword>
<dbReference type="EMBL" id="CAJNOM010000280">
    <property type="protein sequence ID" value="CAF1315031.1"/>
    <property type="molecule type" value="Genomic_DNA"/>
</dbReference>
<keyword evidence="7" id="KW-1185">Reference proteome</keyword>
<reference evidence="6" key="1">
    <citation type="submission" date="2021-02" db="EMBL/GenBank/DDBJ databases">
        <authorList>
            <person name="Nowell W R."/>
        </authorList>
    </citation>
    <scope>NUCLEOTIDE SEQUENCE</scope>
</reference>
<dbReference type="InterPro" id="IPR036291">
    <property type="entry name" value="NAD(P)-bd_dom_sf"/>
</dbReference>
<evidence type="ECO:0000313" key="5">
    <source>
        <dbReference type="EMBL" id="CAF1171683.1"/>
    </source>
</evidence>
<dbReference type="CDD" id="cd08946">
    <property type="entry name" value="SDR_e"/>
    <property type="match status" value="1"/>
</dbReference>
<sequence length="283" mass="31016">MSSTTNNPSRLVLITGAGGKIGSYFAAHANKVHPSHQPKNIELLEPHGEVVEAELEDVKALEQVCKGVHTVLHLAAQTSAEATWDQLYAPNIHGVYNIFLAAKRASVKRVIFASSLRAVCGNPKGTQAKTHEFPNPGDLYGVTKCFGEALARYMGEQEGVSAIAVRVGSFKPHFAAQDESKHGAMMDAWLSERDACQLFERCIDAPETIRFAIVHGLSNNTFNCMDIQSTKDLLGYKPQDNFFEEAEKFRSLKISQNILGHNVQDPKQKSALPDNASDPGERK</sequence>
<evidence type="ECO:0000313" key="7">
    <source>
        <dbReference type="Proteomes" id="UP000663832"/>
    </source>
</evidence>
<evidence type="ECO:0000256" key="2">
    <source>
        <dbReference type="ARBA" id="ARBA00023277"/>
    </source>
</evidence>
<organism evidence="6 7">
    <name type="scientific">Adineta steineri</name>
    <dbReference type="NCBI Taxonomy" id="433720"/>
    <lineage>
        <taxon>Eukaryota</taxon>
        <taxon>Metazoa</taxon>
        <taxon>Spiralia</taxon>
        <taxon>Gnathifera</taxon>
        <taxon>Rotifera</taxon>
        <taxon>Eurotatoria</taxon>
        <taxon>Bdelloidea</taxon>
        <taxon>Adinetida</taxon>
        <taxon>Adinetidae</taxon>
        <taxon>Adineta</taxon>
    </lineage>
</organism>
<evidence type="ECO:0000256" key="1">
    <source>
        <dbReference type="ARBA" id="ARBA00022857"/>
    </source>
</evidence>
<dbReference type="Proteomes" id="UP000663832">
    <property type="component" value="Unassembled WGS sequence"/>
</dbReference>